<dbReference type="EMBL" id="JAPDPJ010000114">
    <property type="protein sequence ID" value="MCW3789470.1"/>
    <property type="molecule type" value="Genomic_DNA"/>
</dbReference>
<dbReference type="RefSeq" id="WP_301193021.1">
    <property type="nucleotide sequence ID" value="NZ_JAPDPJ010000114.1"/>
</dbReference>
<reference evidence="1" key="1">
    <citation type="submission" date="2022-10" db="EMBL/GenBank/DDBJ databases">
        <authorList>
            <person name="Yu W.X."/>
        </authorList>
    </citation>
    <scope>NUCLEOTIDE SEQUENCE</scope>
    <source>
        <strain evidence="1">AAT</strain>
    </source>
</reference>
<dbReference type="Proteomes" id="UP001209229">
    <property type="component" value="Unassembled WGS sequence"/>
</dbReference>
<protein>
    <submittedName>
        <fullName evidence="1">Uncharacterized protein</fullName>
    </submittedName>
</protein>
<keyword evidence="2" id="KW-1185">Reference proteome</keyword>
<dbReference type="AlphaFoldDB" id="A0AAE3M9U5"/>
<name>A0AAE3M9U5_9BACT</name>
<sequence>MENKSINLGCNETKFQADSKVLIELSKQVPELKFELSNKFAIELTTKTFEDIVLSNGKLALKEITKAYNADIKAVRLMTGKEAIKQQFEQSKQLLNELILKYSGLKRLLSFGNVSDLGEYNFNEGYLDKLRQEHSKILANEAEIKLYQQKEIALNEFNKFCSLIKINRIASTPVQAFAHLVMKNDLLDFKSLAHGSGE</sequence>
<evidence type="ECO:0000313" key="2">
    <source>
        <dbReference type="Proteomes" id="UP001209229"/>
    </source>
</evidence>
<gene>
    <name evidence="1" type="ORF">OM075_23630</name>
</gene>
<evidence type="ECO:0000313" key="1">
    <source>
        <dbReference type="EMBL" id="MCW3789470.1"/>
    </source>
</evidence>
<comment type="caution">
    <text evidence="1">The sequence shown here is derived from an EMBL/GenBank/DDBJ whole genome shotgun (WGS) entry which is preliminary data.</text>
</comment>
<proteinExistence type="predicted"/>
<accession>A0AAE3M9U5</accession>
<organism evidence="1 2">
    <name type="scientific">Plebeiibacterium sediminum</name>
    <dbReference type="NCBI Taxonomy" id="2992112"/>
    <lineage>
        <taxon>Bacteria</taxon>
        <taxon>Pseudomonadati</taxon>
        <taxon>Bacteroidota</taxon>
        <taxon>Bacteroidia</taxon>
        <taxon>Marinilabiliales</taxon>
        <taxon>Marinilabiliaceae</taxon>
        <taxon>Plebeiibacterium</taxon>
    </lineage>
</organism>